<evidence type="ECO:0000313" key="6">
    <source>
        <dbReference type="EMBL" id="NDL70391.1"/>
    </source>
</evidence>
<evidence type="ECO:0000256" key="3">
    <source>
        <dbReference type="ARBA" id="ARBA00022741"/>
    </source>
</evidence>
<dbReference type="InterPro" id="IPR027417">
    <property type="entry name" value="P-loop_NTPase"/>
</dbReference>
<dbReference type="InterPro" id="IPR003593">
    <property type="entry name" value="AAA+_ATPase"/>
</dbReference>
<feature type="domain" description="ABC transporter" evidence="5">
    <location>
        <begin position="2"/>
        <end position="224"/>
    </location>
</feature>
<dbReference type="PROSITE" id="PS00211">
    <property type="entry name" value="ABC_TRANSPORTER_1"/>
    <property type="match status" value="1"/>
</dbReference>
<dbReference type="Gene3D" id="3.40.50.300">
    <property type="entry name" value="P-loop containing nucleotide triphosphate hydrolases"/>
    <property type="match status" value="1"/>
</dbReference>
<accession>A0A7C9NX20</accession>
<dbReference type="SUPFAM" id="SSF52540">
    <property type="entry name" value="P-loop containing nucleoside triphosphate hydrolases"/>
    <property type="match status" value="1"/>
</dbReference>
<dbReference type="InterPro" id="IPR015860">
    <property type="entry name" value="ABC_transpr_TagH-like"/>
</dbReference>
<dbReference type="OrthoDB" id="9778870at2"/>
<evidence type="ECO:0000313" key="7">
    <source>
        <dbReference type="Proteomes" id="UP000480312"/>
    </source>
</evidence>
<keyword evidence="4 6" id="KW-0067">ATP-binding</keyword>
<evidence type="ECO:0000256" key="2">
    <source>
        <dbReference type="ARBA" id="ARBA00022448"/>
    </source>
</evidence>
<name>A0A7C9NX20_9GAMM</name>
<dbReference type="AlphaFoldDB" id="A0A7C9NX20"/>
<dbReference type="CDD" id="cd03220">
    <property type="entry name" value="ABC_KpsT_Wzt"/>
    <property type="match status" value="1"/>
</dbReference>
<dbReference type="InterPro" id="IPR017871">
    <property type="entry name" value="ABC_transporter-like_CS"/>
</dbReference>
<keyword evidence="2" id="KW-0813">Transport</keyword>
<sequence length="293" mass="32561">MIEIRNLYKRYHNHHGSDWVLKNINLTIPPNVSVGLIGANGAGKSTLLRLIAGMDKPERGEVIRHTKVSWPVGLSGGMQKNMTARQNVKFVARVHGSSSEDVKRVIKYVEDFAEIGSAFDEPVRTFSSGMRSRISFGLSLAFDFDVYISDEATAVGDKNFKAKAKAAFREKTGKASLIMVSHSEGILRELCQAGIFINKGEATWFDSIDDAIEAYHQAYGLVESAQLKQTRKDVLDARNSFKKAKAAYKEASDSNREPDKALAELKRDMNAKLKVLRKHKAALKSLQEANDDE</sequence>
<dbReference type="GO" id="GO:0016887">
    <property type="term" value="F:ATP hydrolysis activity"/>
    <property type="evidence" value="ECO:0007669"/>
    <property type="project" value="InterPro"/>
</dbReference>
<dbReference type="Proteomes" id="UP000480312">
    <property type="component" value="Unassembled WGS sequence"/>
</dbReference>
<evidence type="ECO:0000256" key="1">
    <source>
        <dbReference type="ARBA" id="ARBA00005417"/>
    </source>
</evidence>
<dbReference type="PROSITE" id="PS50893">
    <property type="entry name" value="ABC_TRANSPORTER_2"/>
    <property type="match status" value="1"/>
</dbReference>
<dbReference type="Pfam" id="PF00005">
    <property type="entry name" value="ABC_tran"/>
    <property type="match status" value="1"/>
</dbReference>
<dbReference type="PANTHER" id="PTHR46743:SF2">
    <property type="entry name" value="TEICHOIC ACIDS EXPORT ATP-BINDING PROTEIN TAGH"/>
    <property type="match status" value="1"/>
</dbReference>
<evidence type="ECO:0000259" key="5">
    <source>
        <dbReference type="PROSITE" id="PS50893"/>
    </source>
</evidence>
<dbReference type="SMART" id="SM00382">
    <property type="entry name" value="AAA"/>
    <property type="match status" value="1"/>
</dbReference>
<dbReference type="RefSeq" id="WP_162218281.1">
    <property type="nucleotide sequence ID" value="NZ_JAAEHK010000008.1"/>
</dbReference>
<gene>
    <name evidence="6" type="ORF">GPL32_07700</name>
</gene>
<dbReference type="PANTHER" id="PTHR46743">
    <property type="entry name" value="TEICHOIC ACIDS EXPORT ATP-BINDING PROTEIN TAGH"/>
    <property type="match status" value="1"/>
</dbReference>
<dbReference type="GO" id="GO:0016020">
    <property type="term" value="C:membrane"/>
    <property type="evidence" value="ECO:0007669"/>
    <property type="project" value="InterPro"/>
</dbReference>
<comment type="similarity">
    <text evidence="1">Belongs to the ABC transporter superfamily.</text>
</comment>
<proteinExistence type="inferred from homology"/>
<dbReference type="InterPro" id="IPR003439">
    <property type="entry name" value="ABC_transporter-like_ATP-bd"/>
</dbReference>
<evidence type="ECO:0000256" key="4">
    <source>
        <dbReference type="ARBA" id="ARBA00022840"/>
    </source>
</evidence>
<comment type="caution">
    <text evidence="6">The sequence shown here is derived from an EMBL/GenBank/DDBJ whole genome shotgun (WGS) entry which is preliminary data.</text>
</comment>
<keyword evidence="3" id="KW-0547">Nucleotide-binding</keyword>
<reference evidence="6 7" key="1">
    <citation type="submission" date="2020-01" db="EMBL/GenBank/DDBJ databases">
        <title>Whole genome sequencing of Halomonas alkaliphila strain LS44.</title>
        <authorList>
            <person name="Kumar S."/>
            <person name="Paul D."/>
            <person name="Shouche Y."/>
            <person name="Suryavanshi M.V."/>
        </authorList>
    </citation>
    <scope>NUCLEOTIDE SEQUENCE [LARGE SCALE GENOMIC DNA]</scope>
    <source>
        <strain evidence="6 7">LS44</strain>
    </source>
</reference>
<dbReference type="EMBL" id="JAAEHK010000008">
    <property type="protein sequence ID" value="NDL70391.1"/>
    <property type="molecule type" value="Genomic_DNA"/>
</dbReference>
<dbReference type="GO" id="GO:0005524">
    <property type="term" value="F:ATP binding"/>
    <property type="evidence" value="ECO:0007669"/>
    <property type="project" value="UniProtKB-KW"/>
</dbReference>
<organism evidence="6 7">
    <name type="scientific">Vreelandella alkaliphila</name>
    <dbReference type="NCBI Taxonomy" id="272774"/>
    <lineage>
        <taxon>Bacteria</taxon>
        <taxon>Pseudomonadati</taxon>
        <taxon>Pseudomonadota</taxon>
        <taxon>Gammaproteobacteria</taxon>
        <taxon>Oceanospirillales</taxon>
        <taxon>Halomonadaceae</taxon>
        <taxon>Vreelandella</taxon>
    </lineage>
</organism>
<dbReference type="InterPro" id="IPR050683">
    <property type="entry name" value="Bact_Polysacc_Export_ATP-bd"/>
</dbReference>
<dbReference type="GO" id="GO:0140359">
    <property type="term" value="F:ABC-type transporter activity"/>
    <property type="evidence" value="ECO:0007669"/>
    <property type="project" value="InterPro"/>
</dbReference>
<protein>
    <submittedName>
        <fullName evidence="6">ABC transporter ATP-binding protein</fullName>
    </submittedName>
</protein>